<dbReference type="GO" id="GO:0016989">
    <property type="term" value="F:sigma factor antagonist activity"/>
    <property type="evidence" value="ECO:0007669"/>
    <property type="project" value="TreeGrafter"/>
</dbReference>
<gene>
    <name evidence="5" type="ORF">C7I55_08005</name>
</gene>
<dbReference type="InterPro" id="IPR032623">
    <property type="entry name" value="FecR_N"/>
</dbReference>
<keyword evidence="2" id="KW-0812">Transmembrane</keyword>
<organism evidence="5 6">
    <name type="scientific">Allosphingosinicella deserti</name>
    <dbReference type="NCBI Taxonomy" id="2116704"/>
    <lineage>
        <taxon>Bacteria</taxon>
        <taxon>Pseudomonadati</taxon>
        <taxon>Pseudomonadota</taxon>
        <taxon>Alphaproteobacteria</taxon>
        <taxon>Sphingomonadales</taxon>
        <taxon>Sphingomonadaceae</taxon>
        <taxon>Allosphingosinicella</taxon>
    </lineage>
</organism>
<keyword evidence="2" id="KW-1133">Transmembrane helix</keyword>
<evidence type="ECO:0000256" key="1">
    <source>
        <dbReference type="SAM" id="MobiDB-lite"/>
    </source>
</evidence>
<name>A0A2P7QW54_9SPHN</name>
<reference evidence="5 6" key="1">
    <citation type="submission" date="2018-03" db="EMBL/GenBank/DDBJ databases">
        <title>The draft genome of Sphingosinicella sp. GL-C-18.</title>
        <authorList>
            <person name="Liu L."/>
            <person name="Li L."/>
            <person name="Liang L."/>
            <person name="Zhang X."/>
            <person name="Wang T."/>
        </authorList>
    </citation>
    <scope>NUCLEOTIDE SEQUENCE [LARGE SCALE GENOMIC DNA]</scope>
    <source>
        <strain evidence="5 6">GL-C-18</strain>
    </source>
</reference>
<dbReference type="PANTHER" id="PTHR30273:SF2">
    <property type="entry name" value="PROTEIN FECR"/>
    <property type="match status" value="1"/>
</dbReference>
<accession>A0A2P7QW54</accession>
<evidence type="ECO:0000313" key="5">
    <source>
        <dbReference type="EMBL" id="PSJ42169.1"/>
    </source>
</evidence>
<evidence type="ECO:0008006" key="7">
    <source>
        <dbReference type="Google" id="ProtNLM"/>
    </source>
</evidence>
<dbReference type="Proteomes" id="UP000241167">
    <property type="component" value="Unassembled WGS sequence"/>
</dbReference>
<keyword evidence="6" id="KW-1185">Reference proteome</keyword>
<dbReference type="AlphaFoldDB" id="A0A2P7QW54"/>
<sequence>MAHVEGTHPSQSRAGVPLNDGRGTDKSVDEGVRGEAVAWLVALRSPDGADHHASFEQWYASDPRHADIYDELLANWEKMALAEHLAAATAPAAPGARSAYRRRTTYALAAAASLVLLVFCIAAWLRLAELRPGDTVSTAIATRTGEIQTIRLADGSRVVVDTVTVLSVAYTQSERRLTLKQGRARFDVAHDMKRPFVVDAAGGTVTALGTLFDVDVQGPKAVVSLLRGLVEVRSAGALEGRRTADPSLLQPGQRVALDASRPVGLPTRLRPEDVRWPTGMLSFVDAPLTEVAAAANRYTDIEIILSDREVGALRFSGTFRAGDAQGLARMLAATFDLDLASRNGALLLEPHRQTQK</sequence>
<dbReference type="InterPro" id="IPR012373">
    <property type="entry name" value="Ferrdict_sens_TM"/>
</dbReference>
<dbReference type="EMBL" id="PXYI01000002">
    <property type="protein sequence ID" value="PSJ42169.1"/>
    <property type="molecule type" value="Genomic_DNA"/>
</dbReference>
<dbReference type="Pfam" id="PF04773">
    <property type="entry name" value="FecR"/>
    <property type="match status" value="1"/>
</dbReference>
<keyword evidence="2" id="KW-0472">Membrane</keyword>
<dbReference type="Pfam" id="PF16220">
    <property type="entry name" value="DUF4880"/>
    <property type="match status" value="1"/>
</dbReference>
<dbReference type="PANTHER" id="PTHR30273">
    <property type="entry name" value="PERIPLASMIC SIGNAL SENSOR AND SIGMA FACTOR ACTIVATOR FECR-RELATED"/>
    <property type="match status" value="1"/>
</dbReference>
<feature type="transmembrane region" description="Helical" evidence="2">
    <location>
        <begin position="106"/>
        <end position="125"/>
    </location>
</feature>
<dbReference type="Gene3D" id="3.55.50.30">
    <property type="match status" value="1"/>
</dbReference>
<evidence type="ECO:0000313" key="6">
    <source>
        <dbReference type="Proteomes" id="UP000241167"/>
    </source>
</evidence>
<proteinExistence type="predicted"/>
<feature type="domain" description="FecR protein" evidence="3">
    <location>
        <begin position="140"/>
        <end position="231"/>
    </location>
</feature>
<evidence type="ECO:0000256" key="2">
    <source>
        <dbReference type="SAM" id="Phobius"/>
    </source>
</evidence>
<evidence type="ECO:0000259" key="3">
    <source>
        <dbReference type="Pfam" id="PF04773"/>
    </source>
</evidence>
<dbReference type="PIRSF" id="PIRSF018266">
    <property type="entry name" value="FecR"/>
    <property type="match status" value="1"/>
</dbReference>
<comment type="caution">
    <text evidence="5">The sequence shown here is derived from an EMBL/GenBank/DDBJ whole genome shotgun (WGS) entry which is preliminary data.</text>
</comment>
<feature type="region of interest" description="Disordered" evidence="1">
    <location>
        <begin position="1"/>
        <end position="29"/>
    </location>
</feature>
<evidence type="ECO:0000259" key="4">
    <source>
        <dbReference type="Pfam" id="PF16220"/>
    </source>
</evidence>
<protein>
    <recommendedName>
        <fullName evidence="7">Iron dicitrate transport regulator FecR</fullName>
    </recommendedName>
</protein>
<dbReference type="InterPro" id="IPR006860">
    <property type="entry name" value="FecR"/>
</dbReference>
<feature type="domain" description="FecR N-terminal" evidence="4">
    <location>
        <begin position="35"/>
        <end position="72"/>
    </location>
</feature>
<dbReference type="Gene3D" id="2.60.120.1440">
    <property type="match status" value="1"/>
</dbReference>